<protein>
    <submittedName>
        <fullName evidence="1">Uncharacterized protein</fullName>
    </submittedName>
</protein>
<sequence>MKLSYQYDDQVPPRSGGLIAGGSDQPIVTGWAGSVNSVAQAPAW</sequence>
<dbReference type="EMBL" id="FNET01000004">
    <property type="protein sequence ID" value="SDK00263.1"/>
    <property type="molecule type" value="Genomic_DNA"/>
</dbReference>
<accession>A0A1G8YC69</accession>
<evidence type="ECO:0000313" key="1">
    <source>
        <dbReference type="EMBL" id="SDK00263.1"/>
    </source>
</evidence>
<gene>
    <name evidence="1" type="ORF">SAMN04488074_1042</name>
</gene>
<reference evidence="2" key="1">
    <citation type="submission" date="2016-10" db="EMBL/GenBank/DDBJ databases">
        <authorList>
            <person name="Varghese N."/>
            <person name="Submissions S."/>
        </authorList>
    </citation>
    <scope>NUCLEOTIDE SEQUENCE [LARGE SCALE GENOMIC DNA]</scope>
    <source>
        <strain evidence="2">DSM 44796</strain>
    </source>
</reference>
<evidence type="ECO:0000313" key="2">
    <source>
        <dbReference type="Proteomes" id="UP000199682"/>
    </source>
</evidence>
<name>A0A1G8YC69_9PSEU</name>
<dbReference type="Proteomes" id="UP000199682">
    <property type="component" value="Unassembled WGS sequence"/>
</dbReference>
<organism evidence="1 2">
    <name type="scientific">Lentzea albidocapillata subsp. violacea</name>
    <dbReference type="NCBI Taxonomy" id="128104"/>
    <lineage>
        <taxon>Bacteria</taxon>
        <taxon>Bacillati</taxon>
        <taxon>Actinomycetota</taxon>
        <taxon>Actinomycetes</taxon>
        <taxon>Pseudonocardiales</taxon>
        <taxon>Pseudonocardiaceae</taxon>
        <taxon>Lentzea</taxon>
    </lineage>
</organism>
<dbReference type="AlphaFoldDB" id="A0A1G8YC69"/>
<proteinExistence type="predicted"/>